<evidence type="ECO:0000313" key="2">
    <source>
        <dbReference type="Proteomes" id="UP001148838"/>
    </source>
</evidence>
<accession>A0ABQ8TCX2</accession>
<name>A0ABQ8TCX2_PERAM</name>
<dbReference type="EMBL" id="JAJSOF020000011">
    <property type="protein sequence ID" value="KAJ4444400.1"/>
    <property type="molecule type" value="Genomic_DNA"/>
</dbReference>
<gene>
    <name evidence="1" type="ORF">ANN_06192</name>
</gene>
<evidence type="ECO:0008006" key="3">
    <source>
        <dbReference type="Google" id="ProtNLM"/>
    </source>
</evidence>
<proteinExistence type="predicted"/>
<protein>
    <recommendedName>
        <fullName evidence="3">DDE Tnp4 domain-containing protein</fullName>
    </recommendedName>
</protein>
<comment type="caution">
    <text evidence="1">The sequence shown here is derived from an EMBL/GenBank/DDBJ whole genome shotgun (WGS) entry which is preliminary data.</text>
</comment>
<evidence type="ECO:0000313" key="1">
    <source>
        <dbReference type="EMBL" id="KAJ4444400.1"/>
    </source>
</evidence>
<organism evidence="1 2">
    <name type="scientific">Periplaneta americana</name>
    <name type="common">American cockroach</name>
    <name type="synonym">Blatta americana</name>
    <dbReference type="NCBI Taxonomy" id="6978"/>
    <lineage>
        <taxon>Eukaryota</taxon>
        <taxon>Metazoa</taxon>
        <taxon>Ecdysozoa</taxon>
        <taxon>Arthropoda</taxon>
        <taxon>Hexapoda</taxon>
        <taxon>Insecta</taxon>
        <taxon>Pterygota</taxon>
        <taxon>Neoptera</taxon>
        <taxon>Polyneoptera</taxon>
        <taxon>Dictyoptera</taxon>
        <taxon>Blattodea</taxon>
        <taxon>Blattoidea</taxon>
        <taxon>Blattidae</taxon>
        <taxon>Blattinae</taxon>
        <taxon>Periplaneta</taxon>
    </lineage>
</organism>
<dbReference type="Proteomes" id="UP001148838">
    <property type="component" value="Unassembled WGS sequence"/>
</dbReference>
<sequence length="230" mass="25898">MKGWAGRLGEARELEGTDSSELNRSAASKQTSVLVTLDKLEQNIALEMHDTSRNTIERSFGVWKRRFPVLANILCLKLVRVEFIIVACAVLHNTAIVMKDEEPPVEPDIQQAVDGAIATERQEDSLVYETSIESKEEELVAWMLGAADALQHMPERVRQAMTRRCRVCIDAGGRTSEQFSFSKELHLLEQNRLHDFLEWSATSGPVKLRGGPADHFPTLWGLQRVPYLIS</sequence>
<keyword evidence="2" id="KW-1185">Reference proteome</keyword>
<reference evidence="1 2" key="1">
    <citation type="journal article" date="2022" name="Allergy">
        <title>Genome assembly and annotation of Periplaneta americana reveal a comprehensive cockroach allergen profile.</title>
        <authorList>
            <person name="Wang L."/>
            <person name="Xiong Q."/>
            <person name="Saelim N."/>
            <person name="Wang L."/>
            <person name="Nong W."/>
            <person name="Wan A.T."/>
            <person name="Shi M."/>
            <person name="Liu X."/>
            <person name="Cao Q."/>
            <person name="Hui J.H.L."/>
            <person name="Sookrung N."/>
            <person name="Leung T.F."/>
            <person name="Tungtrongchitr A."/>
            <person name="Tsui S.K.W."/>
        </authorList>
    </citation>
    <scope>NUCLEOTIDE SEQUENCE [LARGE SCALE GENOMIC DNA]</scope>
    <source>
        <strain evidence="1">PWHHKU_190912</strain>
    </source>
</reference>